<dbReference type="Pfam" id="PF00128">
    <property type="entry name" value="Alpha-amylase"/>
    <property type="match status" value="1"/>
</dbReference>
<name>A0ABW9KPD7_9BACT</name>
<dbReference type="PANTHER" id="PTHR47786:SF2">
    <property type="entry name" value="GLYCOSYL HYDROLASE FAMILY 13 CATALYTIC DOMAIN-CONTAINING PROTEIN"/>
    <property type="match status" value="1"/>
</dbReference>
<reference evidence="2 3" key="1">
    <citation type="submission" date="2024-12" db="EMBL/GenBank/DDBJ databases">
        <authorList>
            <person name="Lee Y."/>
        </authorList>
    </citation>
    <scope>NUCLEOTIDE SEQUENCE [LARGE SCALE GENOMIC DNA]</scope>
    <source>
        <strain evidence="2 3">03SUJ4</strain>
    </source>
</reference>
<evidence type="ECO:0000313" key="2">
    <source>
        <dbReference type="EMBL" id="MFN2977398.1"/>
    </source>
</evidence>
<dbReference type="SMART" id="SM00642">
    <property type="entry name" value="Aamy"/>
    <property type="match status" value="1"/>
</dbReference>
<sequence>MPARMEFHIARSVRDLTELDESLFSYTGNVVFANVAASRKLAQQLNVARGTERDPKRAINAGALFAMGLIDELQHALIDAYRKEVDPAVLSAALQWFSSQTSPEKLDALLLAFTEQFPNVAVYRKQLTANEWLAAAEDGLPNREAALEELMLLWLANSNPAFTPFRELFEDTELQTAAPAYKTVTEALPSYFETRPKVSPEIGTLLDALMAPITASPDSLTGQLEYIRTHWTVQLGGRLKSTLLAIDTLREEEIAIWRMFNPAGPDRHRHGAFGTAKEGFVGDEYMGFGDYEDEEITLPDGRRVRRRRYATDYQAPLNEYEAFSADQAWMPNVVLLAKSTYVWLEQLSQKYGRHIYRLDHVPEEELQLMARRGITGLWLIGLWERSVASKTIKHLRGHIDAVASAYSLKDYQIAEDLGGNEAYTQLRDRAARYGLRLASDMVPNHMGIDSPWVIEHPDWFLYRWESPYPVYSFNGPDLSNDSRVEIKLEDHYYDQTDAAVVFRLRHHADGATRYMYHGNDGTTFAWNDTAQLDYSKAEVREHVMQVILHVARMFPIIRFDAAMVLAKRHVQRLWFPLPGAGGSIPSRAENAISDEEFNALMPNEFWREVVDRVAVEVPGTLLLAEAFWLLEGYFVRTLGMHRVYNSAFMVMLRDEDNAKYRSYLKKTLEFDPDILKRYVNFMSNPDEKTAIAQFGTGDKYFGVSTLLATLPGLPMFGHGQIEGFTEQYGMEFKAAKMKEWPNEGLISRFEHEIAPLLRNRKIFAESANFVLYDFWKGDGSVDENVFAYSNNYYGERSLILYNNTYPSTRGTIHTSVGFMDKGSGEMRQRAIADGLALPYDGDLFVAYRDVTSNLEYLRRATDIHHNGLTFDLRGFQYIVLLNFRELRATAEKPWDQLHDMLHGAGVYSLDEAITRLRLRPVHDALRLTIQEANLPLAPEEASNTGKAQTLDSTLARNATDFLNSAKEFLAESNIHLTVPSGVRASRGAGAAGSLASLAAQGTQGLAKQLDGVAKATSAAASEHHEAGLLHVLEGVAHEARAVAHGVAAALDHLLHHDSAAEKREPQAQPGAAGDITASAVTAVAPAGHEGDGEAALQAVAEKAAAPEPTLDAVFESNLQRNIALLLERHYREGQPTTVPGVPALLAPRRDAVLLASALVRALPVDEQTPRIHADLFDRLQLRHALAETFTALGFEGDAAWRAAAVVRIATAHNIGSLNTESFWADGDVRWVLNVNESEGTEYFNRELFAALLPWLELEPETTPLTADEKSLDERLLDRAEKAGYQLRKFLHEPGFAERSHGLVGVEELAAK</sequence>
<dbReference type="GO" id="GO:0016787">
    <property type="term" value="F:hydrolase activity"/>
    <property type="evidence" value="ECO:0007669"/>
    <property type="project" value="UniProtKB-KW"/>
</dbReference>
<dbReference type="SUPFAM" id="SSF51445">
    <property type="entry name" value="(Trans)glycosidases"/>
    <property type="match status" value="1"/>
</dbReference>
<dbReference type="Proteomes" id="UP001634747">
    <property type="component" value="Unassembled WGS sequence"/>
</dbReference>
<evidence type="ECO:0000313" key="3">
    <source>
        <dbReference type="Proteomes" id="UP001634747"/>
    </source>
</evidence>
<proteinExistence type="predicted"/>
<accession>A0ABW9KPD7</accession>
<gene>
    <name evidence="2" type="ORF">ACK2TP_16625</name>
</gene>
<feature type="domain" description="Glycosyl hydrolase family 13 catalytic" evidence="1">
    <location>
        <begin position="377"/>
        <end position="760"/>
    </location>
</feature>
<dbReference type="InterPro" id="IPR006047">
    <property type="entry name" value="GH13_cat_dom"/>
</dbReference>
<organism evidence="2 3">
    <name type="scientific">Terriglobus aquaticus</name>
    <dbReference type="NCBI Taxonomy" id="940139"/>
    <lineage>
        <taxon>Bacteria</taxon>
        <taxon>Pseudomonadati</taxon>
        <taxon>Acidobacteriota</taxon>
        <taxon>Terriglobia</taxon>
        <taxon>Terriglobales</taxon>
        <taxon>Acidobacteriaceae</taxon>
        <taxon>Terriglobus</taxon>
    </lineage>
</organism>
<keyword evidence="2" id="KW-0378">Hydrolase</keyword>
<keyword evidence="3" id="KW-1185">Reference proteome</keyword>
<dbReference type="InterPro" id="IPR017853">
    <property type="entry name" value="GH"/>
</dbReference>
<protein>
    <submittedName>
        <fullName evidence="2">Alpha-amylase family glycosyl hydrolase</fullName>
    </submittedName>
</protein>
<dbReference type="RefSeq" id="WP_317889823.1">
    <property type="nucleotide sequence ID" value="NZ_JAGSYB010000001.1"/>
</dbReference>
<dbReference type="EMBL" id="JBJYXY010000001">
    <property type="protein sequence ID" value="MFN2977398.1"/>
    <property type="molecule type" value="Genomic_DNA"/>
</dbReference>
<comment type="caution">
    <text evidence="2">The sequence shown here is derived from an EMBL/GenBank/DDBJ whole genome shotgun (WGS) entry which is preliminary data.</text>
</comment>
<dbReference type="PANTHER" id="PTHR47786">
    <property type="entry name" value="ALPHA-1,4-GLUCAN:MALTOSE-1-PHOSPHATE MALTOSYLTRANSFERASE"/>
    <property type="match status" value="1"/>
</dbReference>
<dbReference type="Gene3D" id="3.20.20.80">
    <property type="entry name" value="Glycosidases"/>
    <property type="match status" value="2"/>
</dbReference>
<evidence type="ECO:0000259" key="1">
    <source>
        <dbReference type="SMART" id="SM00642"/>
    </source>
</evidence>